<feature type="domain" description="J" evidence="2">
    <location>
        <begin position="7"/>
        <end position="81"/>
    </location>
</feature>
<name>A0AAQ4EAN0_AMBAM</name>
<dbReference type="EMBL" id="JARKHS020019266">
    <property type="protein sequence ID" value="KAK8771815.1"/>
    <property type="molecule type" value="Genomic_DNA"/>
</dbReference>
<dbReference type="SUPFAM" id="SSF46565">
    <property type="entry name" value="Chaperone J-domain"/>
    <property type="match status" value="1"/>
</dbReference>
<dbReference type="InterPro" id="IPR036869">
    <property type="entry name" value="J_dom_sf"/>
</dbReference>
<evidence type="ECO:0000313" key="4">
    <source>
        <dbReference type="Proteomes" id="UP001321473"/>
    </source>
</evidence>
<comment type="caution">
    <text evidence="3">The sequence shown here is derived from an EMBL/GenBank/DDBJ whole genome shotgun (WGS) entry which is preliminary data.</text>
</comment>
<proteinExistence type="predicted"/>
<dbReference type="Proteomes" id="UP001321473">
    <property type="component" value="Unassembled WGS sequence"/>
</dbReference>
<dbReference type="AlphaFoldDB" id="A0AAQ4EAN0"/>
<evidence type="ECO:0000259" key="2">
    <source>
        <dbReference type="PROSITE" id="PS50076"/>
    </source>
</evidence>
<evidence type="ECO:0000256" key="1">
    <source>
        <dbReference type="SAM" id="MobiDB-lite"/>
    </source>
</evidence>
<feature type="region of interest" description="Disordered" evidence="1">
    <location>
        <begin position="226"/>
        <end position="250"/>
    </location>
</feature>
<keyword evidence="4" id="KW-1185">Reference proteome</keyword>
<dbReference type="CDD" id="cd06257">
    <property type="entry name" value="DnaJ"/>
    <property type="match status" value="1"/>
</dbReference>
<accession>A0AAQ4EAN0</accession>
<gene>
    <name evidence="3" type="ORF">V5799_024944</name>
</gene>
<dbReference type="Pfam" id="PF00226">
    <property type="entry name" value="DnaJ"/>
    <property type="match status" value="1"/>
</dbReference>
<sequence length="272" mass="30045">MIVTKEEALSILKLKDPNPSPQDIQKRYQKLALKWHPSKHHADRRSIRKFDMLCRSYIVLTEGRDSIDKCLTSREMLNVFIKAFELEDLGFNLDVAAQDECRRPLVAFADECTGCRGQPSAHGCTQCNKPPSAASRCNEPELLATSALTPAEIRELLHLAAWASSPAFTLFEEPLAASTSTEWKKPLSTEHHVLPGVGTSAKECVSTASVGTSAAPVKLLVTEEPKQNEATVVPAPSAEQLPDKKTKKKASRKTAKVRELLCFAILHGRSFW</sequence>
<reference evidence="3 4" key="1">
    <citation type="journal article" date="2023" name="Arcadia Sci">
        <title>De novo assembly of a long-read Amblyomma americanum tick genome.</title>
        <authorList>
            <person name="Chou S."/>
            <person name="Poskanzer K.E."/>
            <person name="Rollins M."/>
            <person name="Thuy-Boun P.S."/>
        </authorList>
    </citation>
    <scope>NUCLEOTIDE SEQUENCE [LARGE SCALE GENOMIC DNA]</scope>
    <source>
        <strain evidence="3">F_SG_1</strain>
        <tissue evidence="3">Salivary glands</tissue>
    </source>
</reference>
<dbReference type="InterPro" id="IPR001623">
    <property type="entry name" value="DnaJ_domain"/>
</dbReference>
<organism evidence="3 4">
    <name type="scientific">Amblyomma americanum</name>
    <name type="common">Lone star tick</name>
    <dbReference type="NCBI Taxonomy" id="6943"/>
    <lineage>
        <taxon>Eukaryota</taxon>
        <taxon>Metazoa</taxon>
        <taxon>Ecdysozoa</taxon>
        <taxon>Arthropoda</taxon>
        <taxon>Chelicerata</taxon>
        <taxon>Arachnida</taxon>
        <taxon>Acari</taxon>
        <taxon>Parasitiformes</taxon>
        <taxon>Ixodida</taxon>
        <taxon>Ixodoidea</taxon>
        <taxon>Ixodidae</taxon>
        <taxon>Amblyomminae</taxon>
        <taxon>Amblyomma</taxon>
    </lineage>
</organism>
<dbReference type="PROSITE" id="PS50076">
    <property type="entry name" value="DNAJ_2"/>
    <property type="match status" value="1"/>
</dbReference>
<protein>
    <recommendedName>
        <fullName evidence="2">J domain-containing protein</fullName>
    </recommendedName>
</protein>
<dbReference type="Gene3D" id="1.10.287.110">
    <property type="entry name" value="DnaJ domain"/>
    <property type="match status" value="1"/>
</dbReference>
<evidence type="ECO:0000313" key="3">
    <source>
        <dbReference type="EMBL" id="KAK8771815.1"/>
    </source>
</evidence>